<name>A0A8R1I625_CAEJA</name>
<protein>
    <submittedName>
        <fullName evidence="2">Uncharacterized protein</fullName>
    </submittedName>
</protein>
<keyword evidence="1" id="KW-0732">Signal</keyword>
<dbReference type="Proteomes" id="UP000005237">
    <property type="component" value="Unassembled WGS sequence"/>
</dbReference>
<dbReference type="InterPro" id="IPR035161">
    <property type="entry name" value="DUF5332"/>
</dbReference>
<feature type="signal peptide" evidence="1">
    <location>
        <begin position="1"/>
        <end position="19"/>
    </location>
</feature>
<sequence>MTSSSWVLALGLLAVGSQAVSNINKQCRDLLQCSIQKKCVNLPVLSQLVENKNISAQLYDDIDKYTDYGCIFTTGCQDECNDCPLCLTSKLQIVDILSGEKSSNECPILMDCALKCVSDSNQDIFQINKCLRQDCAFHCFDGSCPKCSGFITRVFNQMCAAGNFRQKIKGFNGPCYEMFHEIVHAKFADRFEKIGKVKGSSGR</sequence>
<reference evidence="3" key="1">
    <citation type="submission" date="2010-08" db="EMBL/GenBank/DDBJ databases">
        <authorList>
            <consortium name="Caenorhabditis japonica Sequencing Consortium"/>
            <person name="Wilson R.K."/>
        </authorList>
    </citation>
    <scope>NUCLEOTIDE SEQUENCE [LARGE SCALE GENOMIC DNA]</scope>
    <source>
        <strain evidence="3">DF5081</strain>
    </source>
</reference>
<organism evidence="2 3">
    <name type="scientific">Caenorhabditis japonica</name>
    <dbReference type="NCBI Taxonomy" id="281687"/>
    <lineage>
        <taxon>Eukaryota</taxon>
        <taxon>Metazoa</taxon>
        <taxon>Ecdysozoa</taxon>
        <taxon>Nematoda</taxon>
        <taxon>Chromadorea</taxon>
        <taxon>Rhabditida</taxon>
        <taxon>Rhabditina</taxon>
        <taxon>Rhabditomorpha</taxon>
        <taxon>Rhabditoidea</taxon>
        <taxon>Rhabditidae</taxon>
        <taxon>Peloderinae</taxon>
        <taxon>Caenorhabditis</taxon>
    </lineage>
</organism>
<keyword evidence="3" id="KW-1185">Reference proteome</keyword>
<dbReference type="OMA" id="CIFTTGC"/>
<accession>A0A8R1I625</accession>
<proteinExistence type="predicted"/>
<evidence type="ECO:0000313" key="3">
    <source>
        <dbReference type="Proteomes" id="UP000005237"/>
    </source>
</evidence>
<dbReference type="AlphaFoldDB" id="A0A8R1I625"/>
<dbReference type="Pfam" id="PF17266">
    <property type="entry name" value="DUF5332"/>
    <property type="match status" value="1"/>
</dbReference>
<evidence type="ECO:0000313" key="2">
    <source>
        <dbReference type="EnsemblMetazoa" id="CJA17984.1"/>
    </source>
</evidence>
<dbReference type="PANTHER" id="PTHR38612">
    <property type="entry name" value="PROTEIN DCT-5-RELATED"/>
    <property type="match status" value="1"/>
</dbReference>
<dbReference type="PANTHER" id="PTHR38612:SF1">
    <property type="entry name" value="PROTEIN CBG06620"/>
    <property type="match status" value="1"/>
</dbReference>
<reference evidence="2" key="2">
    <citation type="submission" date="2022-06" db="UniProtKB">
        <authorList>
            <consortium name="EnsemblMetazoa"/>
        </authorList>
    </citation>
    <scope>IDENTIFICATION</scope>
    <source>
        <strain evidence="2">DF5081</strain>
    </source>
</reference>
<feature type="chain" id="PRO_5035892628" evidence="1">
    <location>
        <begin position="20"/>
        <end position="203"/>
    </location>
</feature>
<evidence type="ECO:0000256" key="1">
    <source>
        <dbReference type="SAM" id="SignalP"/>
    </source>
</evidence>
<dbReference type="EnsemblMetazoa" id="CJA17984.1">
    <property type="protein sequence ID" value="CJA17984.1"/>
    <property type="gene ID" value="WBGene00137188"/>
</dbReference>